<dbReference type="RefSeq" id="WP_344148501.1">
    <property type="nucleotide sequence ID" value="NZ_BAAANF010000006.1"/>
</dbReference>
<dbReference type="Proteomes" id="UP001500280">
    <property type="component" value="Unassembled WGS sequence"/>
</dbReference>
<name>A0ABN2GUV9_9ACTN</name>
<proteinExistence type="predicted"/>
<gene>
    <name evidence="2" type="ORF">GCM10009745_19750</name>
</gene>
<evidence type="ECO:0000313" key="2">
    <source>
        <dbReference type="EMBL" id="GAA1676552.1"/>
    </source>
</evidence>
<protein>
    <submittedName>
        <fullName evidence="2">Dihydrofolate reductase family protein</fullName>
    </submittedName>
</protein>
<comment type="caution">
    <text evidence="2">The sequence shown here is derived from an EMBL/GenBank/DDBJ whole genome shotgun (WGS) entry which is preliminary data.</text>
</comment>
<evidence type="ECO:0000259" key="1">
    <source>
        <dbReference type="Pfam" id="PF01872"/>
    </source>
</evidence>
<evidence type="ECO:0000313" key="3">
    <source>
        <dbReference type="Proteomes" id="UP001500280"/>
    </source>
</evidence>
<feature type="domain" description="Bacterial bifunctional deaminase-reductase C-terminal" evidence="1">
    <location>
        <begin position="3"/>
        <end position="174"/>
    </location>
</feature>
<dbReference type="InterPro" id="IPR024072">
    <property type="entry name" value="DHFR-like_dom_sf"/>
</dbReference>
<dbReference type="Pfam" id="PF01872">
    <property type="entry name" value="RibD_C"/>
    <property type="match status" value="1"/>
</dbReference>
<keyword evidence="3" id="KW-1185">Reference proteome</keyword>
<accession>A0ABN2GUV9</accession>
<sequence>MGKVFTQASVSLDGFIAGPGHSGFDKLFAWCRAGDVETPSEDPERLIYRTNAATAAYLRELMETTGALIVGRTLYDMTNGWDGKHPGGLPVFVVTHRAPEEPVESETPFIFVTDGIESAIKQAQDLAGDKRIGIGPGSTVGQAINAGLVDEIRVDLVPLILGSGTPMLSGITEQLDLQNPEVIVGQGVTHLIYCL</sequence>
<reference evidence="2 3" key="1">
    <citation type="journal article" date="2019" name="Int. J. Syst. Evol. Microbiol.">
        <title>The Global Catalogue of Microorganisms (GCM) 10K type strain sequencing project: providing services to taxonomists for standard genome sequencing and annotation.</title>
        <authorList>
            <consortium name="The Broad Institute Genomics Platform"/>
            <consortium name="The Broad Institute Genome Sequencing Center for Infectious Disease"/>
            <person name="Wu L."/>
            <person name="Ma J."/>
        </authorList>
    </citation>
    <scope>NUCLEOTIDE SEQUENCE [LARGE SCALE GENOMIC DNA]</scope>
    <source>
        <strain evidence="2 3">JCM 14307</strain>
    </source>
</reference>
<organism evidence="2 3">
    <name type="scientific">Kribbella yunnanensis</name>
    <dbReference type="NCBI Taxonomy" id="190194"/>
    <lineage>
        <taxon>Bacteria</taxon>
        <taxon>Bacillati</taxon>
        <taxon>Actinomycetota</taxon>
        <taxon>Actinomycetes</taxon>
        <taxon>Propionibacteriales</taxon>
        <taxon>Kribbellaceae</taxon>
        <taxon>Kribbella</taxon>
    </lineage>
</organism>
<dbReference type="InterPro" id="IPR002734">
    <property type="entry name" value="RibDG_C"/>
</dbReference>
<dbReference type="Gene3D" id="3.40.430.10">
    <property type="entry name" value="Dihydrofolate Reductase, subunit A"/>
    <property type="match status" value="1"/>
</dbReference>
<dbReference type="SUPFAM" id="SSF53597">
    <property type="entry name" value="Dihydrofolate reductase-like"/>
    <property type="match status" value="1"/>
</dbReference>
<dbReference type="EMBL" id="BAAANF010000006">
    <property type="protein sequence ID" value="GAA1676552.1"/>
    <property type="molecule type" value="Genomic_DNA"/>
</dbReference>